<evidence type="ECO:0000256" key="2">
    <source>
        <dbReference type="ARBA" id="ARBA00011738"/>
    </source>
</evidence>
<evidence type="ECO:0000313" key="6">
    <source>
        <dbReference type="Proteomes" id="UP001291926"/>
    </source>
</evidence>
<dbReference type="PANTHER" id="PTHR21495">
    <property type="entry name" value="NUCLEOPORIN-RELATED"/>
    <property type="match status" value="1"/>
</dbReference>
<comment type="function">
    <text evidence="4">Dirigent proteins impart stereoselectivity on the phenoxy radical-coupling reaction, yielding optically active lignans from two molecules of coniferyl alcohol in the biosynthesis of lignans, flavonolignans, and alkaloids and thus plays a central role in plant secondary metabolism.</text>
</comment>
<protein>
    <recommendedName>
        <fullName evidence="4">Dirigent protein</fullName>
    </recommendedName>
</protein>
<evidence type="ECO:0000256" key="3">
    <source>
        <dbReference type="ARBA" id="ARBA00022525"/>
    </source>
</evidence>
<dbReference type="EMBL" id="JAYDYQ010001088">
    <property type="protein sequence ID" value="KAK4489356.1"/>
    <property type="molecule type" value="Genomic_DNA"/>
</dbReference>
<keyword evidence="3 4" id="KW-0964">Secreted</keyword>
<keyword evidence="4" id="KW-0052">Apoplast</keyword>
<comment type="caution">
    <text evidence="5">The sequence shown here is derived from an EMBL/GenBank/DDBJ whole genome shotgun (WGS) entry which is preliminary data.</text>
</comment>
<dbReference type="InterPro" id="IPR004265">
    <property type="entry name" value="Dirigent"/>
</dbReference>
<dbReference type="Pfam" id="PF03018">
    <property type="entry name" value="Dirigent"/>
    <property type="match status" value="1"/>
</dbReference>
<evidence type="ECO:0000256" key="1">
    <source>
        <dbReference type="ARBA" id="ARBA00010746"/>
    </source>
</evidence>
<name>A0ABR0DKI8_9LAMI</name>
<dbReference type="Proteomes" id="UP001291926">
    <property type="component" value="Unassembled WGS sequence"/>
</dbReference>
<proteinExistence type="inferred from homology"/>
<evidence type="ECO:0000256" key="4">
    <source>
        <dbReference type="RuleBase" id="RU363099"/>
    </source>
</evidence>
<comment type="similarity">
    <text evidence="1 4">Belongs to the plant dirigent protein family.</text>
</comment>
<keyword evidence="6" id="KW-1185">Reference proteome</keyword>
<organism evidence="5 6">
    <name type="scientific">Penstemon davidsonii</name>
    <dbReference type="NCBI Taxonomy" id="160366"/>
    <lineage>
        <taxon>Eukaryota</taxon>
        <taxon>Viridiplantae</taxon>
        <taxon>Streptophyta</taxon>
        <taxon>Embryophyta</taxon>
        <taxon>Tracheophyta</taxon>
        <taxon>Spermatophyta</taxon>
        <taxon>Magnoliopsida</taxon>
        <taxon>eudicotyledons</taxon>
        <taxon>Gunneridae</taxon>
        <taxon>Pentapetalae</taxon>
        <taxon>asterids</taxon>
        <taxon>lamiids</taxon>
        <taxon>Lamiales</taxon>
        <taxon>Plantaginaceae</taxon>
        <taxon>Cheloneae</taxon>
        <taxon>Penstemon</taxon>
    </lineage>
</organism>
<dbReference type="Gene3D" id="2.40.480.10">
    <property type="entry name" value="Allene oxide cyclase-like"/>
    <property type="match status" value="1"/>
</dbReference>
<accession>A0ABR0DKI8</accession>
<evidence type="ECO:0000313" key="5">
    <source>
        <dbReference type="EMBL" id="KAK4489356.1"/>
    </source>
</evidence>
<comment type="subcellular location">
    <subcellularLocation>
        <location evidence="4">Secreted</location>
        <location evidence="4">Extracellular space</location>
        <location evidence="4">Apoplast</location>
    </subcellularLocation>
</comment>
<dbReference type="InterPro" id="IPR044859">
    <property type="entry name" value="Allene_oxi_cyc_Dirigent"/>
</dbReference>
<gene>
    <name evidence="5" type="ORF">RD792_005163</name>
</gene>
<comment type="subunit">
    <text evidence="2 4">Homodimer.</text>
</comment>
<reference evidence="5 6" key="1">
    <citation type="journal article" date="2023" name="bioRxiv">
        <title>Genome report: Whole genome sequence and annotation of Penstemon davidsonii.</title>
        <authorList>
            <person name="Ostevik K.L."/>
            <person name="Alabady M."/>
            <person name="Zhang M."/>
            <person name="Rausher M.D."/>
        </authorList>
    </citation>
    <scope>NUCLEOTIDE SEQUENCE [LARGE SCALE GENOMIC DNA]</scope>
    <source>
        <strain evidence="5">DNT005</strain>
        <tissue evidence="5">Whole leaf</tissue>
    </source>
</reference>
<sequence>MTTKPMGKMQTCFILYSTLILALFGSYSQYGLNIIPMARASTTPLPVHEWLENVKLEKGETLTELHFFVQNHVSGPNQSVYNVAESAITSSSPTKFGRTQVVDHLITADPEYNSPKVGRIQGIHMLDDLHETALTVNWNIVFTDGTYKGSTLTLLGRLVADTRDGELSIVAGSGKFLLARGIAVKRTISTDPKTSNTVLEYHLYVSTPKAA</sequence>